<accession>A0A5B6W6X7</accession>
<organism evidence="1 2">
    <name type="scientific">Gossypium australe</name>
    <dbReference type="NCBI Taxonomy" id="47621"/>
    <lineage>
        <taxon>Eukaryota</taxon>
        <taxon>Viridiplantae</taxon>
        <taxon>Streptophyta</taxon>
        <taxon>Embryophyta</taxon>
        <taxon>Tracheophyta</taxon>
        <taxon>Spermatophyta</taxon>
        <taxon>Magnoliopsida</taxon>
        <taxon>eudicotyledons</taxon>
        <taxon>Gunneridae</taxon>
        <taxon>Pentapetalae</taxon>
        <taxon>rosids</taxon>
        <taxon>malvids</taxon>
        <taxon>Malvales</taxon>
        <taxon>Malvaceae</taxon>
        <taxon>Malvoideae</taxon>
        <taxon>Gossypium</taxon>
    </lineage>
</organism>
<dbReference type="Proteomes" id="UP000325315">
    <property type="component" value="Unassembled WGS sequence"/>
</dbReference>
<keyword evidence="1" id="KW-0808">Transferase</keyword>
<keyword evidence="1" id="KW-0548">Nucleotidyltransferase</keyword>
<keyword evidence="2" id="KW-1185">Reference proteome</keyword>
<evidence type="ECO:0000313" key="1">
    <source>
        <dbReference type="EMBL" id="KAA3476985.1"/>
    </source>
</evidence>
<dbReference type="PANTHER" id="PTHR33116">
    <property type="entry name" value="REVERSE TRANSCRIPTASE ZINC-BINDING DOMAIN-CONTAINING PROTEIN-RELATED-RELATED"/>
    <property type="match status" value="1"/>
</dbReference>
<proteinExistence type="predicted"/>
<dbReference type="OrthoDB" id="1244620at2759"/>
<sequence length="144" mass="16721">MIVGRNNKKAFAHYVDRIRSKLESLNFRFLSIGGKETLIKAFLQALPIYAMQCFLFPKNLCLKIENMLNNFCYLLAIVLKARYFTHTGFLSMGLSSYLSLTWRGIVSARNLLEKGMGWRIGDRETVNIWNDHWILRPGDGRLRC</sequence>
<reference evidence="2" key="1">
    <citation type="journal article" date="2019" name="Plant Biotechnol. J.">
        <title>Genome sequencing of the Australian wild diploid species Gossypium australe highlights disease resistance and delayed gland morphogenesis.</title>
        <authorList>
            <person name="Cai Y."/>
            <person name="Cai X."/>
            <person name="Wang Q."/>
            <person name="Wang P."/>
            <person name="Zhang Y."/>
            <person name="Cai C."/>
            <person name="Xu Y."/>
            <person name="Wang K."/>
            <person name="Zhou Z."/>
            <person name="Wang C."/>
            <person name="Geng S."/>
            <person name="Li B."/>
            <person name="Dong Q."/>
            <person name="Hou Y."/>
            <person name="Wang H."/>
            <person name="Ai P."/>
            <person name="Liu Z."/>
            <person name="Yi F."/>
            <person name="Sun M."/>
            <person name="An G."/>
            <person name="Cheng J."/>
            <person name="Zhang Y."/>
            <person name="Shi Q."/>
            <person name="Xie Y."/>
            <person name="Shi X."/>
            <person name="Chang Y."/>
            <person name="Huang F."/>
            <person name="Chen Y."/>
            <person name="Hong S."/>
            <person name="Mi L."/>
            <person name="Sun Q."/>
            <person name="Zhang L."/>
            <person name="Zhou B."/>
            <person name="Peng R."/>
            <person name="Zhang X."/>
            <person name="Liu F."/>
        </authorList>
    </citation>
    <scope>NUCLEOTIDE SEQUENCE [LARGE SCALE GENOMIC DNA]</scope>
    <source>
        <strain evidence="2">cv. PA1801</strain>
    </source>
</reference>
<dbReference type="GO" id="GO:0003964">
    <property type="term" value="F:RNA-directed DNA polymerase activity"/>
    <property type="evidence" value="ECO:0007669"/>
    <property type="project" value="UniProtKB-KW"/>
</dbReference>
<protein>
    <submittedName>
        <fullName evidence="1">Reverse transcriptase</fullName>
    </submittedName>
</protein>
<dbReference type="AlphaFoldDB" id="A0A5B6W6X7"/>
<gene>
    <name evidence="1" type="ORF">EPI10_010908</name>
</gene>
<comment type="caution">
    <text evidence="1">The sequence shown here is derived from an EMBL/GenBank/DDBJ whole genome shotgun (WGS) entry which is preliminary data.</text>
</comment>
<keyword evidence="1" id="KW-0695">RNA-directed DNA polymerase</keyword>
<name>A0A5B6W6X7_9ROSI</name>
<dbReference type="EMBL" id="SMMG02000004">
    <property type="protein sequence ID" value="KAA3476985.1"/>
    <property type="molecule type" value="Genomic_DNA"/>
</dbReference>
<dbReference type="PANTHER" id="PTHR33116:SF86">
    <property type="entry name" value="REVERSE TRANSCRIPTASE DOMAIN-CONTAINING PROTEIN"/>
    <property type="match status" value="1"/>
</dbReference>
<evidence type="ECO:0000313" key="2">
    <source>
        <dbReference type="Proteomes" id="UP000325315"/>
    </source>
</evidence>